<evidence type="ECO:0000313" key="8">
    <source>
        <dbReference type="Proteomes" id="UP000284605"/>
    </source>
</evidence>
<keyword evidence="8" id="KW-1185">Reference proteome</keyword>
<dbReference type="Gene3D" id="3.90.1150.10">
    <property type="entry name" value="Aspartate Aminotransferase, domain 1"/>
    <property type="match status" value="1"/>
</dbReference>
<dbReference type="InterPro" id="IPR015421">
    <property type="entry name" value="PyrdxlP-dep_Trfase_major"/>
</dbReference>
<name>A0A418WGM3_9PROT</name>
<evidence type="ECO:0000313" key="7">
    <source>
        <dbReference type="EMBL" id="RJF89193.1"/>
    </source>
</evidence>
<evidence type="ECO:0000256" key="1">
    <source>
        <dbReference type="ARBA" id="ARBA00001933"/>
    </source>
</evidence>
<dbReference type="InterPro" id="IPR015422">
    <property type="entry name" value="PyrdxlP-dep_Trfase_small"/>
</dbReference>
<dbReference type="EMBL" id="QYUK01000011">
    <property type="protein sequence ID" value="RJF89193.1"/>
    <property type="molecule type" value="Genomic_DNA"/>
</dbReference>
<reference evidence="7 8" key="1">
    <citation type="submission" date="2018-09" db="EMBL/GenBank/DDBJ databases">
        <authorList>
            <person name="Zhu H."/>
        </authorList>
    </citation>
    <scope>NUCLEOTIDE SEQUENCE [LARGE SCALE GENOMIC DNA]</scope>
    <source>
        <strain evidence="7 8">K1W22B-8</strain>
    </source>
</reference>
<comment type="cofactor">
    <cofactor evidence="1 5">
        <name>pyridoxal 5'-phosphate</name>
        <dbReference type="ChEBI" id="CHEBI:597326"/>
    </cofactor>
</comment>
<evidence type="ECO:0000256" key="5">
    <source>
        <dbReference type="PIRNR" id="PIRNR038940"/>
    </source>
</evidence>
<dbReference type="PANTHER" id="PTHR48097:SF5">
    <property type="entry name" value="LOW SPECIFICITY L-THREONINE ALDOLASE"/>
    <property type="match status" value="1"/>
</dbReference>
<comment type="subunit">
    <text evidence="3">Homotetramer.</text>
</comment>
<comment type="function">
    <text evidence="5">Catalyzes the cleavage of L-allo-threonine and L-threonine to glycine and acetaldehyde.</text>
</comment>
<dbReference type="OrthoDB" id="9774495at2"/>
<dbReference type="Gene3D" id="3.40.640.10">
    <property type="entry name" value="Type I PLP-dependent aspartate aminotransferase-like (Major domain)"/>
    <property type="match status" value="1"/>
</dbReference>
<proteinExistence type="inferred from homology"/>
<organism evidence="7 8">
    <name type="scientific">Oleomonas cavernae</name>
    <dbReference type="NCBI Taxonomy" id="2320859"/>
    <lineage>
        <taxon>Bacteria</taxon>
        <taxon>Pseudomonadati</taxon>
        <taxon>Pseudomonadota</taxon>
        <taxon>Alphaproteobacteria</taxon>
        <taxon>Acetobacterales</taxon>
        <taxon>Acetobacteraceae</taxon>
        <taxon>Oleomonas</taxon>
    </lineage>
</organism>
<evidence type="ECO:0000256" key="3">
    <source>
        <dbReference type="ARBA" id="ARBA00011881"/>
    </source>
</evidence>
<dbReference type="AlphaFoldDB" id="A0A418WGM3"/>
<dbReference type="Proteomes" id="UP000284605">
    <property type="component" value="Unassembled WGS sequence"/>
</dbReference>
<dbReference type="GO" id="GO:0006567">
    <property type="term" value="P:L-threonine catabolic process"/>
    <property type="evidence" value="ECO:0007669"/>
    <property type="project" value="UniProtKB-UniRule"/>
</dbReference>
<comment type="caution">
    <text evidence="7">The sequence shown here is derived from an EMBL/GenBank/DDBJ whole genome shotgun (WGS) entry which is preliminary data.</text>
</comment>
<dbReference type="RefSeq" id="WP_119780595.1">
    <property type="nucleotide sequence ID" value="NZ_QYUK01000011.1"/>
</dbReference>
<dbReference type="SUPFAM" id="SSF53383">
    <property type="entry name" value="PLP-dependent transferases"/>
    <property type="match status" value="1"/>
</dbReference>
<feature type="domain" description="Aromatic amino acid beta-eliminating lyase/threonine aldolase" evidence="6">
    <location>
        <begin position="3"/>
        <end position="292"/>
    </location>
</feature>
<keyword evidence="4 5" id="KW-0663">Pyridoxal phosphate</keyword>
<evidence type="ECO:0000256" key="2">
    <source>
        <dbReference type="ARBA" id="ARBA00006966"/>
    </source>
</evidence>
<dbReference type="InterPro" id="IPR015424">
    <property type="entry name" value="PyrdxlP-dep_Trfase"/>
</dbReference>
<accession>A0A418WGM3</accession>
<sequence>MNFSSDNAAGAHPKIVEALVRAAAAGPFPAYGADPITSNVEKRLSEIFERETAVFLVATGTAANALALSALTPPWGGVLCAAEAHVEIDECGAVEAISGARVMPVEAPDGRLTRAALEARVAPIRIGDQHHVQPAAVSITQATEAGTVYAPHQVGAVGDFCRDHGLHLHMDGARFANALVSIGCSPAELTWKAGVDVLSFGATKNGALAAEAVVFFKPELARDFLYRRKRAGHLFSKMRFLSAQLETYLEDGLWLANARHANALATRLAYGLVDISGIELEYPVEANELFVRLPAKVADALFAAGFHFYPWGAPPPDSETPGLFRFVTAFDSDPGAVDALIATARTAAAPAEAVEIAMADAAPVPAGDGNEAIAEIA</sequence>
<comment type="catalytic activity">
    <reaction evidence="5">
        <text>L-threonine = acetaldehyde + glycine</text>
        <dbReference type="Rhea" id="RHEA:19625"/>
        <dbReference type="ChEBI" id="CHEBI:15343"/>
        <dbReference type="ChEBI" id="CHEBI:57305"/>
        <dbReference type="ChEBI" id="CHEBI:57926"/>
        <dbReference type="EC" id="4.1.2.48"/>
    </reaction>
</comment>
<dbReference type="InterPro" id="IPR001597">
    <property type="entry name" value="ArAA_b-elim_lyase/Thr_aldolase"/>
</dbReference>
<comment type="similarity">
    <text evidence="2 5">Belongs to the threonine aldolase family.</text>
</comment>
<evidence type="ECO:0000256" key="4">
    <source>
        <dbReference type="ARBA" id="ARBA00022898"/>
    </source>
</evidence>
<dbReference type="PANTHER" id="PTHR48097">
    <property type="entry name" value="L-THREONINE ALDOLASE-RELATED"/>
    <property type="match status" value="1"/>
</dbReference>
<keyword evidence="5" id="KW-0456">Lyase</keyword>
<dbReference type="InterPro" id="IPR026273">
    <property type="entry name" value="Low_specificity_L-TA_bact"/>
</dbReference>
<comment type="catalytic activity">
    <reaction evidence="5">
        <text>L-allo-threonine = acetaldehyde + glycine</text>
        <dbReference type="Rhea" id="RHEA:26209"/>
        <dbReference type="ChEBI" id="CHEBI:15343"/>
        <dbReference type="ChEBI" id="CHEBI:57305"/>
        <dbReference type="ChEBI" id="CHEBI:58585"/>
        <dbReference type="EC" id="4.1.2.48"/>
    </reaction>
</comment>
<gene>
    <name evidence="7" type="ORF">D3874_21275</name>
</gene>
<evidence type="ECO:0000259" key="6">
    <source>
        <dbReference type="Pfam" id="PF01212"/>
    </source>
</evidence>
<dbReference type="Pfam" id="PF01212">
    <property type="entry name" value="Beta_elim_lyase"/>
    <property type="match status" value="1"/>
</dbReference>
<protein>
    <recommendedName>
        <fullName evidence="5">L-threonine aldolase</fullName>
        <ecNumber evidence="5">4.1.2.48</ecNumber>
    </recommendedName>
</protein>
<dbReference type="GO" id="GO:0008732">
    <property type="term" value="F:L-allo-threonine aldolase activity"/>
    <property type="evidence" value="ECO:0007669"/>
    <property type="project" value="RHEA"/>
</dbReference>
<dbReference type="PIRSF" id="PIRSF038940">
    <property type="entry name" value="Low_specificity_LTA"/>
    <property type="match status" value="1"/>
</dbReference>
<dbReference type="EC" id="4.1.2.48" evidence="5"/>